<dbReference type="InterPro" id="IPR017452">
    <property type="entry name" value="GPCR_Rhodpsn_7TM"/>
</dbReference>
<evidence type="ECO:0000256" key="5">
    <source>
        <dbReference type="SAM" id="Phobius"/>
    </source>
</evidence>
<organism evidence="7 8">
    <name type="scientific">Syphacia muris</name>
    <dbReference type="NCBI Taxonomy" id="451379"/>
    <lineage>
        <taxon>Eukaryota</taxon>
        <taxon>Metazoa</taxon>
        <taxon>Ecdysozoa</taxon>
        <taxon>Nematoda</taxon>
        <taxon>Chromadorea</taxon>
        <taxon>Rhabditida</taxon>
        <taxon>Spirurina</taxon>
        <taxon>Oxyuridomorpha</taxon>
        <taxon>Oxyuroidea</taxon>
        <taxon>Oxyuridae</taxon>
        <taxon>Syphacia</taxon>
    </lineage>
</organism>
<dbReference type="InterPro" id="IPR047130">
    <property type="entry name" value="7TM_GPCR_Srsx_nematod"/>
</dbReference>
<dbReference type="AlphaFoldDB" id="A0A158R512"/>
<feature type="transmembrane region" description="Helical" evidence="5">
    <location>
        <begin position="270"/>
        <end position="289"/>
    </location>
</feature>
<evidence type="ECO:0000256" key="3">
    <source>
        <dbReference type="ARBA" id="ARBA00022989"/>
    </source>
</evidence>
<accession>A0A158R512</accession>
<feature type="domain" description="G-protein coupled receptors family 1 profile" evidence="6">
    <location>
        <begin position="161"/>
        <end position="377"/>
    </location>
</feature>
<sequence length="436" mass="50393">MDAEVDVRTDFNKTCLKHLKHKINLFKRAYDPENSNMDMSNYDSDRKSLSFQLCPQTCFSGFLTERMQNDSKATTVIQQRYAENIAAIQYCSFDDPTEVAKPQLEVSESDDRQLDRQHHSNIHFRITMKTFNNKFLWNCLLHIARFQVVSFAPFGFGSVVCNAIIIISIVANNSLRRRKEFRIINALAFADFIEGLATFIGGVYRFFVIYAHLKDTQFTPLQCMLLPQSWMWRWSDTATAMMLLVLSLDRLISVLLPLKYLHYGKCYMRLMIGTPYIISLFFAIAAWNYPLHKNGTLSMMCMTREFISSEFYQYSKYTSSLASVLSVIVYIPLLVVMRSQLKFISEKISYSQVDRKRKAQLRVTATIALSSLSTLFLDALPRAVGMYGELKDNKAQDKLQHIRLEYAICKYAQKIVQIKAGQQGILPYSLLFWAND</sequence>
<dbReference type="PANTHER" id="PTHR23360">
    <property type="entry name" value="G-PROTEIN COUPLED RECEPTORS FAMILY 1 PROFILE DOMAIN-CONTAINING PROTEIN-RELATED"/>
    <property type="match status" value="1"/>
</dbReference>
<feature type="transmembrane region" description="Helical" evidence="5">
    <location>
        <begin position="238"/>
        <end position="258"/>
    </location>
</feature>
<dbReference type="SUPFAM" id="SSF81321">
    <property type="entry name" value="Family A G protein-coupled receptor-like"/>
    <property type="match status" value="1"/>
</dbReference>
<proteinExistence type="predicted"/>
<evidence type="ECO:0000313" key="7">
    <source>
        <dbReference type="Proteomes" id="UP000046393"/>
    </source>
</evidence>
<name>A0A158R512_9BILA</name>
<keyword evidence="2 5" id="KW-0812">Transmembrane</keyword>
<keyword evidence="4 5" id="KW-0472">Membrane</keyword>
<dbReference type="Pfam" id="PF10320">
    <property type="entry name" value="7TM_GPCR_Srsx"/>
    <property type="match status" value="1"/>
</dbReference>
<comment type="subcellular location">
    <subcellularLocation>
        <location evidence="1">Membrane</location>
    </subcellularLocation>
</comment>
<dbReference type="Gene3D" id="1.20.1070.10">
    <property type="entry name" value="Rhodopsin 7-helix transmembrane proteins"/>
    <property type="match status" value="1"/>
</dbReference>
<evidence type="ECO:0000256" key="4">
    <source>
        <dbReference type="ARBA" id="ARBA00023136"/>
    </source>
</evidence>
<dbReference type="CDD" id="cd00637">
    <property type="entry name" value="7tm_classA_rhodopsin-like"/>
    <property type="match status" value="1"/>
</dbReference>
<evidence type="ECO:0000256" key="1">
    <source>
        <dbReference type="ARBA" id="ARBA00004370"/>
    </source>
</evidence>
<evidence type="ECO:0000259" key="6">
    <source>
        <dbReference type="PROSITE" id="PS50262"/>
    </source>
</evidence>
<dbReference type="InterPro" id="IPR019424">
    <property type="entry name" value="7TM_GPCR_Srsx"/>
</dbReference>
<feature type="transmembrane region" description="Helical" evidence="5">
    <location>
        <begin position="183"/>
        <end position="207"/>
    </location>
</feature>
<keyword evidence="7" id="KW-1185">Reference proteome</keyword>
<dbReference type="PROSITE" id="PS50262">
    <property type="entry name" value="G_PROTEIN_RECEP_F1_2"/>
    <property type="match status" value="1"/>
</dbReference>
<keyword evidence="3 5" id="KW-1133">Transmembrane helix</keyword>
<dbReference type="WBParaSite" id="SMUV_0000516501-mRNA-1">
    <property type="protein sequence ID" value="SMUV_0000516501-mRNA-1"/>
    <property type="gene ID" value="SMUV_0000516501"/>
</dbReference>
<dbReference type="GO" id="GO:0016020">
    <property type="term" value="C:membrane"/>
    <property type="evidence" value="ECO:0007669"/>
    <property type="project" value="UniProtKB-SubCell"/>
</dbReference>
<protein>
    <submittedName>
        <fullName evidence="8">G_PROTEIN_RECEP_F1_2 domain-containing protein</fullName>
    </submittedName>
</protein>
<evidence type="ECO:0000256" key="2">
    <source>
        <dbReference type="ARBA" id="ARBA00022692"/>
    </source>
</evidence>
<dbReference type="PANTHER" id="PTHR23360:SF29">
    <property type="entry name" value="G_PROTEIN_RECEP_F1_2 DOMAIN-CONTAINING PROTEIN"/>
    <property type="match status" value="1"/>
</dbReference>
<feature type="transmembrane region" description="Helical" evidence="5">
    <location>
        <begin position="317"/>
        <end position="338"/>
    </location>
</feature>
<feature type="transmembrane region" description="Helical" evidence="5">
    <location>
        <begin position="148"/>
        <end position="171"/>
    </location>
</feature>
<evidence type="ECO:0000313" key="8">
    <source>
        <dbReference type="WBParaSite" id="SMUV_0000516501-mRNA-1"/>
    </source>
</evidence>
<reference evidence="8" key="1">
    <citation type="submission" date="2016-04" db="UniProtKB">
        <authorList>
            <consortium name="WormBaseParasite"/>
        </authorList>
    </citation>
    <scope>IDENTIFICATION</scope>
</reference>
<dbReference type="Proteomes" id="UP000046393">
    <property type="component" value="Unplaced"/>
</dbReference>